<organism evidence="6 7">
    <name type="scientific">Acetobacter aceti</name>
    <dbReference type="NCBI Taxonomy" id="435"/>
    <lineage>
        <taxon>Bacteria</taxon>
        <taxon>Pseudomonadati</taxon>
        <taxon>Pseudomonadota</taxon>
        <taxon>Alphaproteobacteria</taxon>
        <taxon>Acetobacterales</taxon>
        <taxon>Acetobacteraceae</taxon>
        <taxon>Acetobacter</taxon>
        <taxon>Acetobacter subgen. Acetobacter</taxon>
    </lineage>
</organism>
<evidence type="ECO:0000256" key="4">
    <source>
        <dbReference type="ARBA" id="ARBA00022825"/>
    </source>
</evidence>
<accession>A0A1U9KE40</accession>
<dbReference type="InterPro" id="IPR033855">
    <property type="entry name" value="Protein_C"/>
</dbReference>
<name>A0A1U9KE40_ACEAC</name>
<feature type="domain" description="Peptidase S49" evidence="5">
    <location>
        <begin position="123"/>
        <end position="266"/>
    </location>
</feature>
<dbReference type="InterPro" id="IPR002142">
    <property type="entry name" value="Peptidase_S49"/>
</dbReference>
<dbReference type="InterPro" id="IPR029045">
    <property type="entry name" value="ClpP/crotonase-like_dom_sf"/>
</dbReference>
<dbReference type="EMBL" id="CP014692">
    <property type="protein sequence ID" value="AQS83999.1"/>
    <property type="molecule type" value="Genomic_DNA"/>
</dbReference>
<dbReference type="SUPFAM" id="SSF52096">
    <property type="entry name" value="ClpP/crotonase"/>
    <property type="match status" value="1"/>
</dbReference>
<proteinExistence type="inferred from homology"/>
<protein>
    <recommendedName>
        <fullName evidence="5">Peptidase S49 domain-containing protein</fullName>
    </recommendedName>
</protein>
<keyword evidence="3" id="KW-0378">Hydrolase</keyword>
<dbReference type="Pfam" id="PF01343">
    <property type="entry name" value="Peptidase_S49"/>
    <property type="match status" value="1"/>
</dbReference>
<evidence type="ECO:0000256" key="3">
    <source>
        <dbReference type="ARBA" id="ARBA00022801"/>
    </source>
</evidence>
<evidence type="ECO:0000313" key="7">
    <source>
        <dbReference type="Proteomes" id="UP000188937"/>
    </source>
</evidence>
<keyword evidence="7" id="KW-1185">Reference proteome</keyword>
<dbReference type="PANTHER" id="PTHR33209:SF1">
    <property type="entry name" value="PEPTIDASE S49 DOMAIN-CONTAINING PROTEIN"/>
    <property type="match status" value="1"/>
</dbReference>
<keyword evidence="4" id="KW-0720">Serine protease</keyword>
<dbReference type="OrthoDB" id="266140at2"/>
<dbReference type="KEGG" id="aace:A0U92_03570"/>
<dbReference type="Gene3D" id="3.90.226.10">
    <property type="entry name" value="2-enoyl-CoA Hydratase, Chain A, domain 1"/>
    <property type="match status" value="1"/>
</dbReference>
<comment type="similarity">
    <text evidence="1">Belongs to the peptidase S49 family.</text>
</comment>
<evidence type="ECO:0000259" key="5">
    <source>
        <dbReference type="Pfam" id="PF01343"/>
    </source>
</evidence>
<evidence type="ECO:0000256" key="2">
    <source>
        <dbReference type="ARBA" id="ARBA00022670"/>
    </source>
</evidence>
<dbReference type="CDD" id="cd07022">
    <property type="entry name" value="S49_Sppa_36K_type"/>
    <property type="match status" value="1"/>
</dbReference>
<dbReference type="GO" id="GO:0006508">
    <property type="term" value="P:proteolysis"/>
    <property type="evidence" value="ECO:0007669"/>
    <property type="project" value="UniProtKB-KW"/>
</dbReference>
<dbReference type="PANTHER" id="PTHR33209">
    <property type="entry name" value="PROTEASE 4"/>
    <property type="match status" value="1"/>
</dbReference>
<keyword evidence="2" id="KW-0645">Protease</keyword>
<dbReference type="RefSeq" id="WP_077812035.1">
    <property type="nucleotide sequence ID" value="NZ_CP014692.1"/>
</dbReference>
<dbReference type="Proteomes" id="UP000188937">
    <property type="component" value="Chromosome"/>
</dbReference>
<evidence type="ECO:0000256" key="1">
    <source>
        <dbReference type="ARBA" id="ARBA00008683"/>
    </source>
</evidence>
<evidence type="ECO:0000313" key="6">
    <source>
        <dbReference type="EMBL" id="AQS83999.1"/>
    </source>
</evidence>
<reference evidence="6 7" key="1">
    <citation type="submission" date="2016-03" db="EMBL/GenBank/DDBJ databases">
        <title>Acetic acid bacteria sequencing.</title>
        <authorList>
            <person name="Brandt J."/>
            <person name="Jakob F."/>
            <person name="Vogel R.F."/>
        </authorList>
    </citation>
    <scope>NUCLEOTIDE SEQUENCE [LARGE SCALE GENOMIC DNA]</scope>
    <source>
        <strain evidence="6 7">TMW2.1153</strain>
    </source>
</reference>
<dbReference type="STRING" id="435.A0U92_03570"/>
<gene>
    <name evidence="6" type="ORF">A0U92_03570</name>
</gene>
<dbReference type="Gene3D" id="6.20.330.10">
    <property type="match status" value="1"/>
</dbReference>
<sequence length="270" mass="29023">MRRVQADAVLNRPLALSDARAAVLQHMLRTAGVTALFDDDGDFWSGAPLWNEGGIAVIGIGGMLIAGKLGWGYPYVTGYGDIAERLEEALNDQSVQAIVLYIDSPGGMVSGLFDVADRIYQARSIKPIVAILADEAYSAAYALASSAQTITVPRTGGTGSIGVLMLHTDISRMLDEAGINVTVFRYGEHKAEMLEVEPLTDGAKTRTQEVIDRLGEMFIQLVARNRNLDPQKIRDMKAETFLGEDGVKLGLADAVMSPDAALLDLQANLN</sequence>
<dbReference type="AlphaFoldDB" id="A0A1U9KE40"/>
<dbReference type="GO" id="GO:0008236">
    <property type="term" value="F:serine-type peptidase activity"/>
    <property type="evidence" value="ECO:0007669"/>
    <property type="project" value="UniProtKB-KW"/>
</dbReference>